<evidence type="ECO:0000256" key="2">
    <source>
        <dbReference type="SAM" id="Phobius"/>
    </source>
</evidence>
<keyword evidence="4" id="KW-1185">Reference proteome</keyword>
<evidence type="ECO:0000256" key="1">
    <source>
        <dbReference type="SAM" id="MobiDB-lite"/>
    </source>
</evidence>
<sequence>MAKKDGGPKQSSKVWSVFALASALGAASLTKKALDTGWKAATRRQPPENPADPDVDLREAVAWAVVSGAFVGLARMLAQRRAAGYYFKSTGNLPPGLRKDDQRLDLGAKK</sequence>
<proteinExistence type="predicted"/>
<organism evidence="3 4">
    <name type="scientific">Nocardioides marinquilinus</name>
    <dbReference type="NCBI Taxonomy" id="1210400"/>
    <lineage>
        <taxon>Bacteria</taxon>
        <taxon>Bacillati</taxon>
        <taxon>Actinomycetota</taxon>
        <taxon>Actinomycetes</taxon>
        <taxon>Propionibacteriales</taxon>
        <taxon>Nocardioidaceae</taxon>
        <taxon>Nocardioides</taxon>
    </lineage>
</organism>
<keyword evidence="2" id="KW-1133">Transmembrane helix</keyword>
<feature type="compositionally biased region" description="Basic and acidic residues" evidence="1">
    <location>
        <begin position="97"/>
        <end position="110"/>
    </location>
</feature>
<feature type="region of interest" description="Disordered" evidence="1">
    <location>
        <begin position="88"/>
        <end position="110"/>
    </location>
</feature>
<gene>
    <name evidence="3" type="ORF">GCM10023340_25880</name>
</gene>
<comment type="caution">
    <text evidence="3">The sequence shown here is derived from an EMBL/GenBank/DDBJ whole genome shotgun (WGS) entry which is preliminary data.</text>
</comment>
<feature type="transmembrane region" description="Helical" evidence="2">
    <location>
        <begin position="60"/>
        <end position="78"/>
    </location>
</feature>
<dbReference type="EMBL" id="BAABKG010000003">
    <property type="protein sequence ID" value="GAA5149866.1"/>
    <property type="molecule type" value="Genomic_DNA"/>
</dbReference>
<dbReference type="Proteomes" id="UP001500221">
    <property type="component" value="Unassembled WGS sequence"/>
</dbReference>
<protein>
    <recommendedName>
        <fullName evidence="5">DUF4235 domain-containing protein</fullName>
    </recommendedName>
</protein>
<evidence type="ECO:0008006" key="5">
    <source>
        <dbReference type="Google" id="ProtNLM"/>
    </source>
</evidence>
<evidence type="ECO:0000313" key="3">
    <source>
        <dbReference type="EMBL" id="GAA5149866.1"/>
    </source>
</evidence>
<dbReference type="Pfam" id="PF14019">
    <property type="entry name" value="DUF4235"/>
    <property type="match status" value="1"/>
</dbReference>
<reference evidence="4" key="1">
    <citation type="journal article" date="2019" name="Int. J. Syst. Evol. Microbiol.">
        <title>The Global Catalogue of Microorganisms (GCM) 10K type strain sequencing project: providing services to taxonomists for standard genome sequencing and annotation.</title>
        <authorList>
            <consortium name="The Broad Institute Genomics Platform"/>
            <consortium name="The Broad Institute Genome Sequencing Center for Infectious Disease"/>
            <person name="Wu L."/>
            <person name="Ma J."/>
        </authorList>
    </citation>
    <scope>NUCLEOTIDE SEQUENCE [LARGE SCALE GENOMIC DNA]</scope>
    <source>
        <strain evidence="4">JCM 18459</strain>
    </source>
</reference>
<keyword evidence="2" id="KW-0812">Transmembrane</keyword>
<keyword evidence="2" id="KW-0472">Membrane</keyword>
<dbReference type="InterPro" id="IPR025329">
    <property type="entry name" value="DUF4235"/>
</dbReference>
<dbReference type="RefSeq" id="WP_345458962.1">
    <property type="nucleotide sequence ID" value="NZ_BAABKG010000003.1"/>
</dbReference>
<name>A0ABP9PPL3_9ACTN</name>
<evidence type="ECO:0000313" key="4">
    <source>
        <dbReference type="Proteomes" id="UP001500221"/>
    </source>
</evidence>
<accession>A0ABP9PPL3</accession>